<dbReference type="GO" id="GO:0019285">
    <property type="term" value="P:glycine betaine biosynthetic process from choline"/>
    <property type="evidence" value="ECO:0007669"/>
    <property type="project" value="TreeGrafter"/>
</dbReference>
<reference evidence="9" key="1">
    <citation type="submission" date="2016-10" db="EMBL/GenBank/DDBJ databases">
        <authorList>
            <person name="Varghese N."/>
            <person name="Submissions S."/>
        </authorList>
    </citation>
    <scope>NUCLEOTIDE SEQUENCE [LARGE SCALE GENOMIC DNA]</scope>
    <source>
        <strain evidence="9">DSM 18733</strain>
    </source>
</reference>
<comment type="similarity">
    <text evidence="2 6">Belongs to the GMC oxidoreductase family.</text>
</comment>
<evidence type="ECO:0000256" key="1">
    <source>
        <dbReference type="ARBA" id="ARBA00001974"/>
    </source>
</evidence>
<dbReference type="PANTHER" id="PTHR11552">
    <property type="entry name" value="GLUCOSE-METHANOL-CHOLINE GMC OXIDOREDUCTASE"/>
    <property type="match status" value="1"/>
</dbReference>
<dbReference type="PANTHER" id="PTHR11552:SF147">
    <property type="entry name" value="CHOLINE DEHYDROGENASE, MITOCHONDRIAL"/>
    <property type="match status" value="1"/>
</dbReference>
<feature type="binding site" evidence="5">
    <location>
        <position position="454"/>
    </location>
    <ligand>
        <name>substrate</name>
    </ligand>
</feature>
<evidence type="ECO:0000313" key="9">
    <source>
        <dbReference type="Proteomes" id="UP000199421"/>
    </source>
</evidence>
<accession>A0A1H7KUH5</accession>
<proteinExistence type="inferred from homology"/>
<dbReference type="SUPFAM" id="SSF54373">
    <property type="entry name" value="FAD-linked reductases, C-terminal domain"/>
    <property type="match status" value="1"/>
</dbReference>
<dbReference type="PIRSF" id="PIRSF000137">
    <property type="entry name" value="Alcohol_oxidase"/>
    <property type="match status" value="1"/>
</dbReference>
<dbReference type="Pfam" id="PF05199">
    <property type="entry name" value="GMC_oxred_C"/>
    <property type="match status" value="1"/>
</dbReference>
<dbReference type="Gene3D" id="3.30.410.40">
    <property type="match status" value="1"/>
</dbReference>
<evidence type="ECO:0000313" key="8">
    <source>
        <dbReference type="EMBL" id="SEK90170.1"/>
    </source>
</evidence>
<dbReference type="STRING" id="407022.SAMN05661044_01461"/>
<evidence type="ECO:0000256" key="2">
    <source>
        <dbReference type="ARBA" id="ARBA00010790"/>
    </source>
</evidence>
<evidence type="ECO:0000256" key="5">
    <source>
        <dbReference type="PIRSR" id="PIRSR000137-2"/>
    </source>
</evidence>
<keyword evidence="4 5" id="KW-0274">FAD</keyword>
<evidence type="ECO:0000256" key="3">
    <source>
        <dbReference type="ARBA" id="ARBA00022630"/>
    </source>
</evidence>
<feature type="domain" description="Glucose-methanol-choline oxidoreductase N-terminal" evidence="7">
    <location>
        <begin position="97"/>
        <end position="120"/>
    </location>
</feature>
<keyword evidence="3 6" id="KW-0285">Flavoprotein</keyword>
<dbReference type="EMBL" id="FOAF01000001">
    <property type="protein sequence ID" value="SEK90170.1"/>
    <property type="molecule type" value="Genomic_DNA"/>
</dbReference>
<dbReference type="InterPro" id="IPR012132">
    <property type="entry name" value="GMC_OxRdtase"/>
</dbReference>
<dbReference type="RefSeq" id="WP_093321080.1">
    <property type="nucleotide sequence ID" value="NZ_FOAF01000001.1"/>
</dbReference>
<dbReference type="PROSITE" id="PS00623">
    <property type="entry name" value="GMC_OXRED_1"/>
    <property type="match status" value="1"/>
</dbReference>
<name>A0A1H7KUH5_OLID1</name>
<dbReference type="InterPro" id="IPR000172">
    <property type="entry name" value="GMC_OxRdtase_N"/>
</dbReference>
<feature type="binding site" evidence="5">
    <location>
        <begin position="107"/>
        <end position="110"/>
    </location>
    <ligand>
        <name>FAD</name>
        <dbReference type="ChEBI" id="CHEBI:57692"/>
    </ligand>
</feature>
<dbReference type="InterPro" id="IPR007867">
    <property type="entry name" value="GMC_OxRtase_C"/>
</dbReference>
<feature type="binding site" evidence="5">
    <location>
        <position position="237"/>
    </location>
    <ligand>
        <name>FAD</name>
        <dbReference type="ChEBI" id="CHEBI:57692"/>
    </ligand>
</feature>
<dbReference type="InterPro" id="IPR036188">
    <property type="entry name" value="FAD/NAD-bd_sf"/>
</dbReference>
<dbReference type="OrthoDB" id="9785276at2"/>
<protein>
    <submittedName>
        <fullName evidence="8">Choline dehydrogenase</fullName>
    </submittedName>
</protein>
<dbReference type="Gene3D" id="3.50.50.60">
    <property type="entry name" value="FAD/NAD(P)-binding domain"/>
    <property type="match status" value="1"/>
</dbReference>
<sequence length="531" mass="57323">MTKSKSFTSSKKKNSQQIYSHIILGAGSAGAVLANRLSEESSFNILLLEAGSIYDEFSYPESVANSQILGAGGDTRYDWAYTANSQKGSDKIGVPRGKILGGSSAVNGAVAVRGIPNDFNRWADMGIDHWSWEEVLPYFKKLEKSNLEDSQWHGHSGYFPINQLHKSDLSPMQQAFIEAAKANNYPEVGDFNGEKQYGIGPYPVNIINGIRMNTGMTYLDISVRERSNLSIEGDVLVDRVLFGNNKAVAIQLADGRVFHGGEIIVSGGTYGSAGILMRSGIGPASVLKDLDISVVADLPVGKQILDHPFYFNTYAADPKTIGRLSPVTGVNLWTRSSYASKDELDIHITAGHLFNPATSPTKAGYVFGVALTNPKSRGTIKIASNNPEDAPIIDLNFLAEEEDRKRLIEGIRLAQKIGQTEPLKNLSVGELNPGPEAYNDDLILASIKATLQTYNHPMGSAPMGPLGSANAVVDFFGKVHGIEGLRVVDASILPDFISTGPNVTVIMMAEKIADEMKETGAHAKAVSKNKY</sequence>
<dbReference type="GO" id="GO:0016020">
    <property type="term" value="C:membrane"/>
    <property type="evidence" value="ECO:0007669"/>
    <property type="project" value="TreeGrafter"/>
</dbReference>
<dbReference type="GO" id="GO:0008812">
    <property type="term" value="F:choline dehydrogenase activity"/>
    <property type="evidence" value="ECO:0007669"/>
    <property type="project" value="TreeGrafter"/>
</dbReference>
<evidence type="ECO:0000256" key="6">
    <source>
        <dbReference type="RuleBase" id="RU003968"/>
    </source>
</evidence>
<evidence type="ECO:0000256" key="4">
    <source>
        <dbReference type="ARBA" id="ARBA00022827"/>
    </source>
</evidence>
<dbReference type="Pfam" id="PF00732">
    <property type="entry name" value="GMC_oxred_N"/>
    <property type="match status" value="1"/>
</dbReference>
<dbReference type="SUPFAM" id="SSF51905">
    <property type="entry name" value="FAD/NAD(P)-binding domain"/>
    <property type="match status" value="1"/>
</dbReference>
<dbReference type="Proteomes" id="UP000199421">
    <property type="component" value="Unassembled WGS sequence"/>
</dbReference>
<dbReference type="AlphaFoldDB" id="A0A1H7KUH5"/>
<dbReference type="GO" id="GO:0050660">
    <property type="term" value="F:flavin adenine dinucleotide binding"/>
    <property type="evidence" value="ECO:0007669"/>
    <property type="project" value="InterPro"/>
</dbReference>
<keyword evidence="9" id="KW-1185">Reference proteome</keyword>
<comment type="cofactor">
    <cofactor evidence="1 5">
        <name>FAD</name>
        <dbReference type="ChEBI" id="CHEBI:57692"/>
    </cofactor>
</comment>
<gene>
    <name evidence="8" type="ORF">SAMN05661044_01461</name>
</gene>
<evidence type="ECO:0000259" key="7">
    <source>
        <dbReference type="PROSITE" id="PS00623"/>
    </source>
</evidence>
<organism evidence="8 9">
    <name type="scientific">Olivibacter domesticus</name>
    <name type="common">Pseudosphingobacterium domesticum</name>
    <dbReference type="NCBI Taxonomy" id="407022"/>
    <lineage>
        <taxon>Bacteria</taxon>
        <taxon>Pseudomonadati</taxon>
        <taxon>Bacteroidota</taxon>
        <taxon>Sphingobacteriia</taxon>
        <taxon>Sphingobacteriales</taxon>
        <taxon>Sphingobacteriaceae</taxon>
        <taxon>Olivibacter</taxon>
    </lineage>
</organism>